<dbReference type="Pfam" id="PF01738">
    <property type="entry name" value="DLH"/>
    <property type="match status" value="1"/>
</dbReference>
<dbReference type="EMBL" id="UINC01162800">
    <property type="protein sequence ID" value="SVD62756.1"/>
    <property type="molecule type" value="Genomic_DNA"/>
</dbReference>
<dbReference type="PANTHER" id="PTHR46623:SF6">
    <property type="entry name" value="ALPHA_BETA-HYDROLASES SUPERFAMILY PROTEIN"/>
    <property type="match status" value="1"/>
</dbReference>
<dbReference type="AlphaFoldDB" id="A0A382WV33"/>
<sequence length="129" mass="13820">MHNPVAGLFFGSMLLIGLALSPLTASGATGTDVQYVSAGVTVTGYLTMPDAHGSFPAIVAIHGWWGLNDWMRRSADRLADEGYIVLAVDLFREKTPANAEEAHRLSRSLSGEQAIGDLMVAVAYLKSRE</sequence>
<protein>
    <recommendedName>
        <fullName evidence="2">Dienelactone hydrolase domain-containing protein</fullName>
    </recommendedName>
</protein>
<proteinExistence type="predicted"/>
<evidence type="ECO:0000259" key="2">
    <source>
        <dbReference type="Pfam" id="PF01738"/>
    </source>
</evidence>
<dbReference type="InterPro" id="IPR002925">
    <property type="entry name" value="Dienelactn_hydro"/>
</dbReference>
<name>A0A382WV33_9ZZZZ</name>
<organism evidence="3">
    <name type="scientific">marine metagenome</name>
    <dbReference type="NCBI Taxonomy" id="408172"/>
    <lineage>
        <taxon>unclassified sequences</taxon>
        <taxon>metagenomes</taxon>
        <taxon>ecological metagenomes</taxon>
    </lineage>
</organism>
<keyword evidence="1" id="KW-0472">Membrane</keyword>
<evidence type="ECO:0000256" key="1">
    <source>
        <dbReference type="SAM" id="Phobius"/>
    </source>
</evidence>
<evidence type="ECO:0000313" key="3">
    <source>
        <dbReference type="EMBL" id="SVD62756.1"/>
    </source>
</evidence>
<keyword evidence="1" id="KW-1133">Transmembrane helix</keyword>
<dbReference type="SUPFAM" id="SSF53474">
    <property type="entry name" value="alpha/beta-Hydrolases"/>
    <property type="match status" value="1"/>
</dbReference>
<dbReference type="PANTHER" id="PTHR46623">
    <property type="entry name" value="CARBOXYMETHYLENEBUTENOLIDASE-RELATED"/>
    <property type="match status" value="1"/>
</dbReference>
<feature type="non-terminal residue" evidence="3">
    <location>
        <position position="129"/>
    </location>
</feature>
<keyword evidence="1" id="KW-0812">Transmembrane</keyword>
<feature type="domain" description="Dienelactone hydrolase" evidence="2">
    <location>
        <begin position="43"/>
        <end position="128"/>
    </location>
</feature>
<accession>A0A382WV33</accession>
<dbReference type="InterPro" id="IPR029058">
    <property type="entry name" value="AB_hydrolase_fold"/>
</dbReference>
<dbReference type="InterPro" id="IPR051049">
    <property type="entry name" value="Dienelactone_hydrolase-like"/>
</dbReference>
<dbReference type="GO" id="GO:0016787">
    <property type="term" value="F:hydrolase activity"/>
    <property type="evidence" value="ECO:0007669"/>
    <property type="project" value="InterPro"/>
</dbReference>
<feature type="transmembrane region" description="Helical" evidence="1">
    <location>
        <begin position="51"/>
        <end position="67"/>
    </location>
</feature>
<reference evidence="3" key="1">
    <citation type="submission" date="2018-05" db="EMBL/GenBank/DDBJ databases">
        <authorList>
            <person name="Lanie J.A."/>
            <person name="Ng W.-L."/>
            <person name="Kazmierczak K.M."/>
            <person name="Andrzejewski T.M."/>
            <person name="Davidsen T.M."/>
            <person name="Wayne K.J."/>
            <person name="Tettelin H."/>
            <person name="Glass J.I."/>
            <person name="Rusch D."/>
            <person name="Podicherti R."/>
            <person name="Tsui H.-C.T."/>
            <person name="Winkler M.E."/>
        </authorList>
    </citation>
    <scope>NUCLEOTIDE SEQUENCE</scope>
</reference>
<gene>
    <name evidence="3" type="ORF">METZ01_LOCUS415610</name>
</gene>
<dbReference type="Gene3D" id="3.40.50.1820">
    <property type="entry name" value="alpha/beta hydrolase"/>
    <property type="match status" value="1"/>
</dbReference>